<keyword evidence="3" id="KW-0217">Developmental protein</keyword>
<sequence>MKPSPAGTARELEPQATARGEQRAAEPEGRWREKGEADTERQRTRERQEATLAGLAELEYLRQRQELLVRGALRGAGGAGAALPRAGELPGEAAQRSRLEEKFLEENILLLRKQLNCLRRRDAGLLNQLQELDKQISDLRLDVEKTSEEHLETDSRPSSGFYELSDGASGSLSNSSNSVFSECLSSCHSSTCFCSPLEATLTLSDGCPKSADFIGWLEYKEGHCEDHVSGAVCRSFSTPQFNSLDVITDVNPKYQCDLVSKNGNDVYRYPSPLHAVAVQSPMFLLCLTGNPLREEERLGNHVSDVCSGSELVTVKTDSSLPSPSSLWSASHPSSCKKMDGYILSLVQKKTHPVRTNKPRTSVNADPTKGLLRNGSVCVRTTGGVSQGNNMNLKNSKQGCLPSSGIPTLDNGTFSPPKQWSKESKSEQAEGKRLPPSEGCLPAAASELQSKHLPKNAKLASQEHARCPTAGTGEPLKESTQLSAASPKESPGRGPIAPPENKVAQPLKKMSQKNSLQGVPLAAPPPLLFPVEDRPALDFKSEGSSSQSLEEGHLVKAQFIPGQQPGVRPHRGHRNVGVAKSATLKHRGQVLQGLENGLPTVREKTRAGGKKCRFPEDLDTNKKPKKAISKGRKSSGGPEGGLLGRPLGGGPRAGTRAHGHGREAVVAKPKHKRTDYRRWKSSAEISYEEALRRARRGRRENAGYPAPVPLPYASPYAYVASDSEYSAECESLFHSTVVDTSEDEQSNYTTNCFGDSESSVSEGEFVGESTTTSDSEESGGLIWSQFVQTLPIQTVTAPGLSHNPTKAFVKIKASHNLKKKILRFRSGSLKLMTTV</sequence>
<dbReference type="GO" id="GO:0051018">
    <property type="term" value="F:protein kinase A binding"/>
    <property type="evidence" value="ECO:0007669"/>
    <property type="project" value="Ensembl"/>
</dbReference>
<feature type="coiled-coil region" evidence="7">
    <location>
        <begin position="101"/>
        <end position="149"/>
    </location>
</feature>
<dbReference type="EMBL" id="ABDC03004087">
    <property type="status" value="NOT_ANNOTATED_CDS"/>
    <property type="molecule type" value="Genomic_DNA"/>
</dbReference>
<dbReference type="CTD" id="51339"/>
<comment type="similarity">
    <text evidence="2">Belongs to the dapper family.</text>
</comment>
<evidence type="ECO:0000256" key="6">
    <source>
        <dbReference type="ARBA" id="ARBA00023054"/>
    </source>
</evidence>
<protein>
    <submittedName>
        <fullName evidence="9">Dishevelled binding antagonist of beta catenin 1</fullName>
    </submittedName>
</protein>
<feature type="region of interest" description="Disordered" evidence="8">
    <location>
        <begin position="601"/>
        <end position="676"/>
    </location>
</feature>
<gene>
    <name evidence="9" type="primary">DACT1</name>
</gene>
<dbReference type="GO" id="GO:0030877">
    <property type="term" value="C:beta-catenin destruction complex"/>
    <property type="evidence" value="ECO:0007669"/>
    <property type="project" value="Ensembl"/>
</dbReference>
<feature type="compositionally biased region" description="Basic residues" evidence="8">
    <location>
        <begin position="622"/>
        <end position="632"/>
    </location>
</feature>
<evidence type="ECO:0000313" key="10">
    <source>
        <dbReference type="Proteomes" id="UP000694394"/>
    </source>
</evidence>
<dbReference type="InterPro" id="IPR024843">
    <property type="entry name" value="Dapper"/>
</dbReference>
<feature type="compositionally biased region" description="Basic and acidic residues" evidence="8">
    <location>
        <begin position="419"/>
        <end position="434"/>
    </location>
</feature>
<reference evidence="9" key="1">
    <citation type="submission" date="2016-12" db="EMBL/GenBank/DDBJ databases">
        <title>Mouse lemur reference genome and diversity panel.</title>
        <authorList>
            <person name="Harris R."/>
            <person name="Larsen P."/>
            <person name="Liu Y."/>
            <person name="Hughes D.S."/>
            <person name="Murali S."/>
            <person name="Raveendran M."/>
            <person name="Korchina V."/>
            <person name="Wang M."/>
            <person name="Jhangiani S."/>
            <person name="Bandaranaike D."/>
            <person name="Bellair M."/>
            <person name="Blankenburg K."/>
            <person name="Chao H."/>
            <person name="Dahdouli M."/>
            <person name="Dinh H."/>
            <person name="Doddapaneni H."/>
            <person name="English A."/>
            <person name="Firestine M."/>
            <person name="Gnanaolivu R."/>
            <person name="Gross S."/>
            <person name="Hernandez B."/>
            <person name="Javaid M."/>
            <person name="Jayaseelan J."/>
            <person name="Jones J."/>
            <person name="Khan Z."/>
            <person name="Kovar C."/>
            <person name="Kurapati P."/>
            <person name="Le B."/>
            <person name="Lee S."/>
            <person name="Li M."/>
            <person name="Mathew T."/>
            <person name="Narasimhan A."/>
            <person name="Ngo D."/>
            <person name="Nguyen L."/>
            <person name="Okwuonu G."/>
            <person name="Ongeri F."/>
            <person name="Osuji N."/>
            <person name="Pu L.-L."/>
            <person name="Puazo M."/>
            <person name="Quiroz J."/>
            <person name="Raj R."/>
            <person name="Rajbhandari K."/>
            <person name="Reid J.G."/>
            <person name="Santibanez J."/>
            <person name="Sexton D."/>
            <person name="Skinner E."/>
            <person name="Vee V."/>
            <person name="Weissenberger G."/>
            <person name="Wu Y."/>
            <person name="Xin Y."/>
            <person name="Han Y."/>
            <person name="Campbell C."/>
            <person name="Brown A."/>
            <person name="Sullivan B."/>
            <person name="Shelton J."/>
            <person name="Brown S."/>
            <person name="Dudchenko O."/>
            <person name="Machol I."/>
            <person name="Durand N."/>
            <person name="Shamim M."/>
            <person name="Lieberman A."/>
            <person name="Muzny D.M."/>
            <person name="Richards S."/>
            <person name="Yoder A."/>
            <person name="Worley K.C."/>
            <person name="Rogers J."/>
            <person name="Gibbs R.A."/>
        </authorList>
    </citation>
    <scope>NUCLEOTIDE SEQUENCE [LARGE SCALE GENOMIC DNA]</scope>
</reference>
<evidence type="ECO:0000256" key="2">
    <source>
        <dbReference type="ARBA" id="ARBA00010807"/>
    </source>
</evidence>
<dbReference type="GO" id="GO:0000122">
    <property type="term" value="P:negative regulation of transcription by RNA polymerase II"/>
    <property type="evidence" value="ECO:0007669"/>
    <property type="project" value="Ensembl"/>
</dbReference>
<keyword evidence="6 7" id="KW-0175">Coiled coil</keyword>
<dbReference type="GO" id="GO:0016055">
    <property type="term" value="P:Wnt signaling pathway"/>
    <property type="evidence" value="ECO:0007669"/>
    <property type="project" value="UniProtKB-KW"/>
</dbReference>
<dbReference type="Pfam" id="PF15268">
    <property type="entry name" value="Dapper"/>
    <property type="match status" value="1"/>
</dbReference>
<dbReference type="GO" id="GO:0042826">
    <property type="term" value="F:histone deacetylase binding"/>
    <property type="evidence" value="ECO:0007669"/>
    <property type="project" value="Ensembl"/>
</dbReference>
<proteinExistence type="inferred from homology"/>
<feature type="region of interest" description="Disordered" evidence="8">
    <location>
        <begin position="1"/>
        <end position="46"/>
    </location>
</feature>
<keyword evidence="5" id="KW-0879">Wnt signaling pathway</keyword>
<dbReference type="GeneTree" id="ENSGT00950000183181"/>
<feature type="compositionally biased region" description="Basic and acidic residues" evidence="8">
    <location>
        <begin position="612"/>
        <end position="621"/>
    </location>
</feature>
<dbReference type="Ensembl" id="ENSMICT00000004809.3">
    <property type="protein sequence ID" value="ENSMICP00000004381.2"/>
    <property type="gene ID" value="ENSMICG00000004813.3"/>
</dbReference>
<evidence type="ECO:0000256" key="1">
    <source>
        <dbReference type="ARBA" id="ARBA00004496"/>
    </source>
</evidence>
<comment type="subcellular location">
    <subcellularLocation>
        <location evidence="1">Cytoplasm</location>
    </subcellularLocation>
</comment>
<evidence type="ECO:0000256" key="5">
    <source>
        <dbReference type="ARBA" id="ARBA00022687"/>
    </source>
</evidence>
<dbReference type="GeneID" id="105882914"/>
<feature type="compositionally biased region" description="Basic and acidic residues" evidence="8">
    <location>
        <begin position="20"/>
        <end position="46"/>
    </location>
</feature>
<feature type="region of interest" description="Disordered" evidence="8">
    <location>
        <begin position="381"/>
        <end position="440"/>
    </location>
</feature>
<dbReference type="GO" id="GO:0140416">
    <property type="term" value="F:transcription regulator inhibitor activity"/>
    <property type="evidence" value="ECO:0007669"/>
    <property type="project" value="Ensembl"/>
</dbReference>
<dbReference type="Proteomes" id="UP000694394">
    <property type="component" value="Chromosome 3"/>
</dbReference>
<dbReference type="GO" id="GO:2000095">
    <property type="term" value="P:regulation of Wnt signaling pathway, planar cell polarity pathway"/>
    <property type="evidence" value="ECO:0007669"/>
    <property type="project" value="TreeGrafter"/>
</dbReference>
<dbReference type="PANTHER" id="PTHR15919">
    <property type="entry name" value="DAPPER-RELATED"/>
    <property type="match status" value="1"/>
</dbReference>
<dbReference type="GO" id="GO:0021915">
    <property type="term" value="P:neural tube development"/>
    <property type="evidence" value="ECO:0007669"/>
    <property type="project" value="Ensembl"/>
</dbReference>
<dbReference type="GO" id="GO:0045732">
    <property type="term" value="P:positive regulation of protein catabolic process"/>
    <property type="evidence" value="ECO:0007669"/>
    <property type="project" value="Ensembl"/>
</dbReference>
<dbReference type="GO" id="GO:0061629">
    <property type="term" value="F:RNA polymerase II-specific DNA-binding transcription factor binding"/>
    <property type="evidence" value="ECO:0007669"/>
    <property type="project" value="Ensembl"/>
</dbReference>
<dbReference type="RefSeq" id="XP_012641095.1">
    <property type="nucleotide sequence ID" value="XM_012785641.1"/>
</dbReference>
<dbReference type="GO" id="GO:1904864">
    <property type="term" value="P:negative regulation of beta-catenin-TCF complex assembly"/>
    <property type="evidence" value="ECO:0007669"/>
    <property type="project" value="Ensembl"/>
</dbReference>
<evidence type="ECO:0000256" key="7">
    <source>
        <dbReference type="SAM" id="Coils"/>
    </source>
</evidence>
<feature type="region of interest" description="Disordered" evidence="8">
    <location>
        <begin position="349"/>
        <end position="368"/>
    </location>
</feature>
<dbReference type="GO" id="GO:0005654">
    <property type="term" value="C:nucleoplasm"/>
    <property type="evidence" value="ECO:0007669"/>
    <property type="project" value="Ensembl"/>
</dbReference>
<evidence type="ECO:0000256" key="8">
    <source>
        <dbReference type="SAM" id="MobiDB-lite"/>
    </source>
</evidence>
<dbReference type="GO" id="GO:2000134">
    <property type="term" value="P:negative regulation of G1/S transition of mitotic cell cycle"/>
    <property type="evidence" value="ECO:0007669"/>
    <property type="project" value="Ensembl"/>
</dbReference>
<name>A0A8B7HV62_MICMU</name>
<reference evidence="9" key="3">
    <citation type="submission" date="2025-09" db="UniProtKB">
        <authorList>
            <consortium name="Ensembl"/>
        </authorList>
    </citation>
    <scope>IDENTIFICATION</scope>
</reference>
<keyword evidence="10" id="KW-1185">Reference proteome</keyword>
<dbReference type="GO" id="GO:0005737">
    <property type="term" value="C:cytoplasm"/>
    <property type="evidence" value="ECO:0007669"/>
    <property type="project" value="UniProtKB-SubCell"/>
</dbReference>
<dbReference type="AlphaFoldDB" id="A0A8B7HV62"/>
<evidence type="ECO:0000313" key="9">
    <source>
        <dbReference type="Ensembl" id="ENSMICP00000004381.2"/>
    </source>
</evidence>
<evidence type="ECO:0000256" key="3">
    <source>
        <dbReference type="ARBA" id="ARBA00022473"/>
    </source>
</evidence>
<dbReference type="PANTHER" id="PTHR15919:SF12">
    <property type="entry name" value="DAPPER HOMOLOG 1"/>
    <property type="match status" value="1"/>
</dbReference>
<reference evidence="9" key="2">
    <citation type="submission" date="2025-08" db="UniProtKB">
        <authorList>
            <consortium name="Ensembl"/>
        </authorList>
    </citation>
    <scope>IDENTIFICATION</scope>
</reference>
<feature type="region of interest" description="Disordered" evidence="8">
    <location>
        <begin position="454"/>
        <end position="520"/>
    </location>
</feature>
<keyword evidence="4" id="KW-0963">Cytoplasm</keyword>
<feature type="compositionally biased region" description="Polar residues" evidence="8">
    <location>
        <begin position="382"/>
        <end position="397"/>
    </location>
</feature>
<dbReference type="GO" id="GO:0090090">
    <property type="term" value="P:negative regulation of canonical Wnt signaling pathway"/>
    <property type="evidence" value="ECO:0007669"/>
    <property type="project" value="Ensembl"/>
</dbReference>
<accession>A0A8B7HV62</accession>
<dbReference type="GO" id="GO:0008013">
    <property type="term" value="F:beta-catenin binding"/>
    <property type="evidence" value="ECO:0007669"/>
    <property type="project" value="Ensembl"/>
</dbReference>
<dbReference type="OrthoDB" id="9448112at2759"/>
<organism evidence="9 10">
    <name type="scientific">Microcebus murinus</name>
    <name type="common">Gray mouse lemur</name>
    <name type="synonym">Lemur murinus</name>
    <dbReference type="NCBI Taxonomy" id="30608"/>
    <lineage>
        <taxon>Eukaryota</taxon>
        <taxon>Metazoa</taxon>
        <taxon>Chordata</taxon>
        <taxon>Craniata</taxon>
        <taxon>Vertebrata</taxon>
        <taxon>Euteleostomi</taxon>
        <taxon>Mammalia</taxon>
        <taxon>Eutheria</taxon>
        <taxon>Euarchontoglires</taxon>
        <taxon>Primates</taxon>
        <taxon>Strepsirrhini</taxon>
        <taxon>Lemuriformes</taxon>
        <taxon>Cheirogaleidae</taxon>
        <taxon>Microcebus</taxon>
    </lineage>
</organism>
<dbReference type="GO" id="GO:0090263">
    <property type="term" value="P:positive regulation of canonical Wnt signaling pathway"/>
    <property type="evidence" value="ECO:0007669"/>
    <property type="project" value="Ensembl"/>
</dbReference>
<dbReference type="GO" id="GO:0046329">
    <property type="term" value="P:negative regulation of JNK cascade"/>
    <property type="evidence" value="ECO:0007669"/>
    <property type="project" value="Ensembl"/>
</dbReference>
<feature type="compositionally biased region" description="Gly residues" evidence="8">
    <location>
        <begin position="636"/>
        <end position="651"/>
    </location>
</feature>
<evidence type="ECO:0000256" key="4">
    <source>
        <dbReference type="ARBA" id="ARBA00022490"/>
    </source>
</evidence>
<dbReference type="GO" id="GO:0031647">
    <property type="term" value="P:regulation of protein stability"/>
    <property type="evidence" value="ECO:0007669"/>
    <property type="project" value="Ensembl"/>
</dbReference>